<evidence type="ECO:0000313" key="2">
    <source>
        <dbReference type="Proteomes" id="UP000784294"/>
    </source>
</evidence>
<organism evidence="1 2">
    <name type="scientific">Protopolystoma xenopodis</name>
    <dbReference type="NCBI Taxonomy" id="117903"/>
    <lineage>
        <taxon>Eukaryota</taxon>
        <taxon>Metazoa</taxon>
        <taxon>Spiralia</taxon>
        <taxon>Lophotrochozoa</taxon>
        <taxon>Platyhelminthes</taxon>
        <taxon>Monogenea</taxon>
        <taxon>Polyopisthocotylea</taxon>
        <taxon>Polystomatidea</taxon>
        <taxon>Polystomatidae</taxon>
        <taxon>Protopolystoma</taxon>
    </lineage>
</organism>
<dbReference type="AlphaFoldDB" id="A0A448XKG7"/>
<sequence length="112" mass="13190">MEPYSVSILKRICLYENDIEQEPPSGDLVVYYDKQWAFRGPQYGTLQVWTSPLATFGMVWPRPNFWATRSADSFFPFATKRLRFFVFLAAKRVPENPSDQYDDILQVYQFST</sequence>
<gene>
    <name evidence="1" type="ORF">PXEA_LOCUS32274</name>
</gene>
<reference evidence="1" key="1">
    <citation type="submission" date="2018-11" db="EMBL/GenBank/DDBJ databases">
        <authorList>
            <consortium name="Pathogen Informatics"/>
        </authorList>
    </citation>
    <scope>NUCLEOTIDE SEQUENCE</scope>
</reference>
<protein>
    <submittedName>
        <fullName evidence="1">Uncharacterized protein</fullName>
    </submittedName>
</protein>
<comment type="caution">
    <text evidence="1">The sequence shown here is derived from an EMBL/GenBank/DDBJ whole genome shotgun (WGS) entry which is preliminary data.</text>
</comment>
<accession>A0A448XKG7</accession>
<dbReference type="EMBL" id="CAAALY010259154">
    <property type="protein sequence ID" value="VEL38834.1"/>
    <property type="molecule type" value="Genomic_DNA"/>
</dbReference>
<dbReference type="Proteomes" id="UP000784294">
    <property type="component" value="Unassembled WGS sequence"/>
</dbReference>
<name>A0A448XKG7_9PLAT</name>
<keyword evidence="2" id="KW-1185">Reference proteome</keyword>
<evidence type="ECO:0000313" key="1">
    <source>
        <dbReference type="EMBL" id="VEL38834.1"/>
    </source>
</evidence>
<proteinExistence type="predicted"/>